<comment type="caution">
    <text evidence="2">The sequence shown here is derived from an EMBL/GenBank/DDBJ whole genome shotgun (WGS) entry which is preliminary data.</text>
</comment>
<proteinExistence type="predicted"/>
<evidence type="ECO:0000313" key="2">
    <source>
        <dbReference type="EMBL" id="MCC0176259.1"/>
    </source>
</evidence>
<sequence length="192" mass="23465">MELHQKAWLEKRSFILLPNKLKLHLKDSQGEYENYVSYEKLKSEAQIRSRKSHKLFFITIMAMSSTICILLQSLMINQGFYYAIFPSTITLVFAILYQVKKQDYIVVETTDRKRIIFLRDKPNRQALEIFLNQLWLQRKRYLREKYFYIDRNQDLERQTERLRWLLEQKAITKMEFKFAKDDWVIDKSYQSL</sequence>
<organism evidence="2 3">
    <name type="scientific">Waterburya agarophytonicola KI4</name>
    <dbReference type="NCBI Taxonomy" id="2874699"/>
    <lineage>
        <taxon>Bacteria</taxon>
        <taxon>Bacillati</taxon>
        <taxon>Cyanobacteriota</taxon>
        <taxon>Cyanophyceae</taxon>
        <taxon>Pleurocapsales</taxon>
        <taxon>Hyellaceae</taxon>
        <taxon>Waterburya</taxon>
        <taxon>Waterburya agarophytonicola</taxon>
    </lineage>
</organism>
<feature type="transmembrane region" description="Helical" evidence="1">
    <location>
        <begin position="55"/>
        <end position="74"/>
    </location>
</feature>
<dbReference type="Proteomes" id="UP000729733">
    <property type="component" value="Unassembled WGS sequence"/>
</dbReference>
<dbReference type="RefSeq" id="WP_229639299.1">
    <property type="nucleotide sequence ID" value="NZ_JADWDC010000007.1"/>
</dbReference>
<keyword evidence="3" id="KW-1185">Reference proteome</keyword>
<keyword evidence="1" id="KW-0812">Transmembrane</keyword>
<evidence type="ECO:0000313" key="3">
    <source>
        <dbReference type="Proteomes" id="UP000729733"/>
    </source>
</evidence>
<evidence type="ECO:0000256" key="1">
    <source>
        <dbReference type="SAM" id="Phobius"/>
    </source>
</evidence>
<keyword evidence="1" id="KW-1133">Transmembrane helix</keyword>
<feature type="transmembrane region" description="Helical" evidence="1">
    <location>
        <begin position="80"/>
        <end position="99"/>
    </location>
</feature>
<protein>
    <submittedName>
        <fullName evidence="2">Uncharacterized protein</fullName>
    </submittedName>
</protein>
<dbReference type="AlphaFoldDB" id="A0A964BNC8"/>
<accession>A0A964BNC8</accession>
<keyword evidence="1" id="KW-0472">Membrane</keyword>
<name>A0A964BNC8_9CYAN</name>
<dbReference type="EMBL" id="JADWDC010000007">
    <property type="protein sequence ID" value="MCC0176259.1"/>
    <property type="molecule type" value="Genomic_DNA"/>
</dbReference>
<reference evidence="2" key="1">
    <citation type="journal article" date="2021" name="Antonie Van Leeuwenhoek">
        <title>Draft genome and description of Waterburya agarophytonicola gen. nov. sp. nov. (Pleurocapsales, Cyanobacteria): a seaweed symbiont.</title>
        <authorList>
            <person name="Bonthond G."/>
            <person name="Shalygin S."/>
            <person name="Bayer T."/>
            <person name="Weinberger F."/>
        </authorList>
    </citation>
    <scope>NUCLEOTIDE SEQUENCE</scope>
    <source>
        <strain evidence="2">KI4</strain>
    </source>
</reference>
<gene>
    <name evidence="2" type="ORF">I4641_04620</name>
</gene>